<accession>A0A158KMN1</accession>
<evidence type="ECO:0000313" key="2">
    <source>
        <dbReference type="Proteomes" id="UP000054770"/>
    </source>
</evidence>
<dbReference type="Proteomes" id="UP000054770">
    <property type="component" value="Unassembled WGS sequence"/>
</dbReference>
<dbReference type="AlphaFoldDB" id="A0A158KMN1"/>
<organism evidence="1 2">
    <name type="scientific">Caballeronia choica</name>
    <dbReference type="NCBI Taxonomy" id="326476"/>
    <lineage>
        <taxon>Bacteria</taxon>
        <taxon>Pseudomonadati</taxon>
        <taxon>Pseudomonadota</taxon>
        <taxon>Betaproteobacteria</taxon>
        <taxon>Burkholderiales</taxon>
        <taxon>Burkholderiaceae</taxon>
        <taxon>Caballeronia</taxon>
    </lineage>
</organism>
<comment type="caution">
    <text evidence="1">The sequence shown here is derived from an EMBL/GenBank/DDBJ whole genome shotgun (WGS) entry which is preliminary data.</text>
</comment>
<reference evidence="1" key="1">
    <citation type="submission" date="2016-01" db="EMBL/GenBank/DDBJ databases">
        <authorList>
            <person name="Peeters C."/>
        </authorList>
    </citation>
    <scope>NUCLEOTIDE SEQUENCE [LARGE SCALE GENOMIC DNA]</scope>
    <source>
        <strain evidence="1">LMG 22940</strain>
    </source>
</reference>
<proteinExistence type="predicted"/>
<evidence type="ECO:0000313" key="1">
    <source>
        <dbReference type="EMBL" id="SAL82009.1"/>
    </source>
</evidence>
<dbReference type="OrthoDB" id="9134341at2"/>
<gene>
    <name evidence="1" type="ORF">AWB68_06348</name>
</gene>
<protein>
    <submittedName>
        <fullName evidence="1">Uncharacterized protein</fullName>
    </submittedName>
</protein>
<sequence length="74" mass="7899">MDHDEKLPFGVDASLFDDACWLAARVAATRKAQGKAIPSDFAQGSPEADAVALDFVRDIERALAGRLKASTEGH</sequence>
<name>A0A158KMN1_9BURK</name>
<keyword evidence="2" id="KW-1185">Reference proteome</keyword>
<dbReference type="EMBL" id="FCON02000112">
    <property type="protein sequence ID" value="SAL82009.1"/>
    <property type="molecule type" value="Genomic_DNA"/>
</dbReference>
<dbReference type="RefSeq" id="WP_087648298.1">
    <property type="nucleotide sequence ID" value="NZ_FCON02000112.1"/>
</dbReference>